<dbReference type="Proteomes" id="UP000799776">
    <property type="component" value="Unassembled WGS sequence"/>
</dbReference>
<dbReference type="PANTHER" id="PTHR10758:SF1">
    <property type="entry name" value="COP9 SIGNALOSOME COMPLEX SUBUNIT 3"/>
    <property type="match status" value="1"/>
</dbReference>
<feature type="compositionally biased region" description="Gly residues" evidence="2">
    <location>
        <begin position="480"/>
        <end position="493"/>
    </location>
</feature>
<sequence length="528" mass="58220">MAELAATLFSFPPDESNLEQLSPKQYDDQIHNYLGALAKLPKNWAKSTTSGSDDLLEILNPAVNSIPYLHVLLARIHGLTDRAKSIPDTIRPEGKLWNHMIQFINVCDPIQIRYVGGPYRELIEVLDGIVRALDTPGLGVEPIRIAMMRMDPTLGTFTSNHLLYLRLCHEVQAHREAVAVLDNYIYSFPKERINGGELTLPCADHLTSNGYITSQSGISDKLEPGHVHEYFMLGANSYLALRQYSDAQLYLEHILTAPTQNVADGLMAEAYRKWLLVGCLIDGVPPPALKTTNVNAFKTIRAASKAYETIADVFSSGDATKLSAEIHAGWETWENDGNTGLIRKLETHLNRFFVKNLQKTYAAIPVSTVAKWMNQSTSATTTYIQTLIDDCFLNATIEQTPPSTTSPTTTNTDYPIVRFRSELSSGFTKSEEQQRKDLLQQARRTQQLAEHVKQASQRLGLSKEFVELEKRKAKSKEGEGQQGPGAGGAGGAVGVTAPGGSTGLVGAETMDTSWEVYDQDEDMMGDIA</sequence>
<comment type="caution">
    <text evidence="4">The sequence shown here is derived from an EMBL/GenBank/DDBJ whole genome shotgun (WGS) entry which is preliminary data.</text>
</comment>
<keyword evidence="5" id="KW-1185">Reference proteome</keyword>
<keyword evidence="1" id="KW-0963">Cytoplasm</keyword>
<feature type="domain" description="COP9 signalosome complex subunit 3 N-terminal helical repeats" evidence="3">
    <location>
        <begin position="48"/>
        <end position="284"/>
    </location>
</feature>
<dbReference type="OrthoDB" id="29061at2759"/>
<dbReference type="AlphaFoldDB" id="A0A9P4I0M9"/>
<dbReference type="EMBL" id="ML978716">
    <property type="protein sequence ID" value="KAF2088670.1"/>
    <property type="molecule type" value="Genomic_DNA"/>
</dbReference>
<dbReference type="GO" id="GO:0006511">
    <property type="term" value="P:ubiquitin-dependent protein catabolic process"/>
    <property type="evidence" value="ECO:0007669"/>
    <property type="project" value="TreeGrafter"/>
</dbReference>
<evidence type="ECO:0000313" key="5">
    <source>
        <dbReference type="Proteomes" id="UP000799776"/>
    </source>
</evidence>
<dbReference type="InterPro" id="IPR055089">
    <property type="entry name" value="COP9_N"/>
</dbReference>
<name>A0A9P4I0M9_9PEZI</name>
<accession>A0A9P4I0M9</accession>
<proteinExistence type="predicted"/>
<organism evidence="4 5">
    <name type="scientific">Saccharata proteae CBS 121410</name>
    <dbReference type="NCBI Taxonomy" id="1314787"/>
    <lineage>
        <taxon>Eukaryota</taxon>
        <taxon>Fungi</taxon>
        <taxon>Dikarya</taxon>
        <taxon>Ascomycota</taxon>
        <taxon>Pezizomycotina</taxon>
        <taxon>Dothideomycetes</taxon>
        <taxon>Dothideomycetes incertae sedis</taxon>
        <taxon>Botryosphaeriales</taxon>
        <taxon>Saccharataceae</taxon>
        <taxon>Saccharata</taxon>
    </lineage>
</organism>
<feature type="compositionally biased region" description="Basic and acidic residues" evidence="2">
    <location>
        <begin position="470"/>
        <end position="479"/>
    </location>
</feature>
<feature type="region of interest" description="Disordered" evidence="2">
    <location>
        <begin position="470"/>
        <end position="506"/>
    </location>
</feature>
<reference evidence="4" key="1">
    <citation type="journal article" date="2020" name="Stud. Mycol.">
        <title>101 Dothideomycetes genomes: a test case for predicting lifestyles and emergence of pathogens.</title>
        <authorList>
            <person name="Haridas S."/>
            <person name="Albert R."/>
            <person name="Binder M."/>
            <person name="Bloem J."/>
            <person name="Labutti K."/>
            <person name="Salamov A."/>
            <person name="Andreopoulos B."/>
            <person name="Baker S."/>
            <person name="Barry K."/>
            <person name="Bills G."/>
            <person name="Bluhm B."/>
            <person name="Cannon C."/>
            <person name="Castanera R."/>
            <person name="Culley D."/>
            <person name="Daum C."/>
            <person name="Ezra D."/>
            <person name="Gonzalez J."/>
            <person name="Henrissat B."/>
            <person name="Kuo A."/>
            <person name="Liang C."/>
            <person name="Lipzen A."/>
            <person name="Lutzoni F."/>
            <person name="Magnuson J."/>
            <person name="Mondo S."/>
            <person name="Nolan M."/>
            <person name="Ohm R."/>
            <person name="Pangilinan J."/>
            <person name="Park H.-J."/>
            <person name="Ramirez L."/>
            <person name="Alfaro M."/>
            <person name="Sun H."/>
            <person name="Tritt A."/>
            <person name="Yoshinaga Y."/>
            <person name="Zwiers L.-H."/>
            <person name="Turgeon B."/>
            <person name="Goodwin S."/>
            <person name="Spatafora J."/>
            <person name="Crous P."/>
            <person name="Grigoriev I."/>
        </authorList>
    </citation>
    <scope>NUCLEOTIDE SEQUENCE</scope>
    <source>
        <strain evidence="4">CBS 121410</strain>
    </source>
</reference>
<evidence type="ECO:0000313" key="4">
    <source>
        <dbReference type="EMBL" id="KAF2088670.1"/>
    </source>
</evidence>
<protein>
    <recommendedName>
        <fullName evidence="3">COP9 signalosome complex subunit 3 N-terminal helical repeats domain-containing protein</fullName>
    </recommendedName>
</protein>
<dbReference type="Pfam" id="PF22788">
    <property type="entry name" value="COP9_hel_rpt"/>
    <property type="match status" value="1"/>
</dbReference>
<evidence type="ECO:0000259" key="3">
    <source>
        <dbReference type="Pfam" id="PF22788"/>
    </source>
</evidence>
<evidence type="ECO:0000256" key="2">
    <source>
        <dbReference type="SAM" id="MobiDB-lite"/>
    </source>
</evidence>
<evidence type="ECO:0000256" key="1">
    <source>
        <dbReference type="ARBA" id="ARBA00022490"/>
    </source>
</evidence>
<dbReference type="PANTHER" id="PTHR10758">
    <property type="entry name" value="26S PROTEASOME NON-ATPASE REGULATORY SUBUNIT 3/COP9 SIGNALOSOME COMPLEX SUBUNIT 3"/>
    <property type="match status" value="1"/>
</dbReference>
<dbReference type="GO" id="GO:0008180">
    <property type="term" value="C:COP9 signalosome"/>
    <property type="evidence" value="ECO:0007669"/>
    <property type="project" value="TreeGrafter"/>
</dbReference>
<dbReference type="InterPro" id="IPR050756">
    <property type="entry name" value="CSN3"/>
</dbReference>
<gene>
    <name evidence="4" type="ORF">K490DRAFT_39645</name>
</gene>